<evidence type="ECO:0000256" key="1">
    <source>
        <dbReference type="ARBA" id="ARBA00005953"/>
    </source>
</evidence>
<organism evidence="3 4">
    <name type="scientific">Jeotgalicoccus saudimassiliensis</name>
    <dbReference type="NCBI Taxonomy" id="1461582"/>
    <lineage>
        <taxon>Bacteria</taxon>
        <taxon>Bacillati</taxon>
        <taxon>Bacillota</taxon>
        <taxon>Bacilli</taxon>
        <taxon>Bacillales</taxon>
        <taxon>Staphylococcaceae</taxon>
        <taxon>Jeotgalicoccus</taxon>
    </lineage>
</organism>
<keyword evidence="4" id="KW-1185">Reference proteome</keyword>
<reference evidence="3 4" key="1">
    <citation type="submission" date="2014-07" db="EMBL/GenBank/DDBJ databases">
        <authorList>
            <person name="Urmite Genomes Urmite Genomes"/>
        </authorList>
    </citation>
    <scope>NUCLEOTIDE SEQUENCE [LARGE SCALE GENOMIC DNA]</scope>
    <source>
        <strain evidence="3 4">13MG44_air</strain>
    </source>
</reference>
<dbReference type="HOGENOM" id="CLU_101141_3_3_9"/>
<dbReference type="GO" id="GO:0047617">
    <property type="term" value="F:fatty acyl-CoA hydrolase activity"/>
    <property type="evidence" value="ECO:0007669"/>
    <property type="project" value="TreeGrafter"/>
</dbReference>
<dbReference type="InterPro" id="IPR006684">
    <property type="entry name" value="YbgC/YbaW"/>
</dbReference>
<dbReference type="AlphaFoldDB" id="A0A078M9N9"/>
<dbReference type="CDD" id="cd00586">
    <property type="entry name" value="4HBT"/>
    <property type="match status" value="1"/>
</dbReference>
<dbReference type="InterPro" id="IPR050563">
    <property type="entry name" value="4-hydroxybenzoyl-CoA_TE"/>
</dbReference>
<sequence>MSVYVAETEIQILYADTDMMGVIYHGNYIKWLELGRRQLIEDIGYDYLTMERAGYLAPVHNVNITYAKPLKYGDRAFVRTWVEEHTGVRTIYGFEIVNGDGEVCTHGTTTLIVVKKVDGEFQPVIFKRVFPEWHAKYEEIKAKN</sequence>
<dbReference type="SUPFAM" id="SSF54637">
    <property type="entry name" value="Thioesterase/thiol ester dehydrase-isomerase"/>
    <property type="match status" value="1"/>
</dbReference>
<accession>A0A078M9N9</accession>
<dbReference type="Gene3D" id="3.10.129.10">
    <property type="entry name" value="Hotdog Thioesterase"/>
    <property type="match status" value="1"/>
</dbReference>
<dbReference type="STRING" id="1461582.BN1048_01959"/>
<keyword evidence="2" id="KW-0378">Hydrolase</keyword>
<dbReference type="OrthoDB" id="9800856at2"/>
<comment type="similarity">
    <text evidence="1">Belongs to the 4-hydroxybenzoyl-CoA thioesterase family.</text>
</comment>
<dbReference type="PANTHER" id="PTHR31793:SF27">
    <property type="entry name" value="NOVEL THIOESTERASE SUPERFAMILY DOMAIN AND SAPOSIN A-TYPE DOMAIN CONTAINING PROTEIN (0610012H03RIK)"/>
    <property type="match status" value="1"/>
</dbReference>
<protein>
    <submittedName>
        <fullName evidence="3">Acyl-CoA thioesterase YbgC</fullName>
    </submittedName>
</protein>
<dbReference type="EMBL" id="CCSE01000001">
    <property type="protein sequence ID" value="CEA03045.1"/>
    <property type="molecule type" value="Genomic_DNA"/>
</dbReference>
<dbReference type="NCBIfam" id="TIGR00051">
    <property type="entry name" value="YbgC/FadM family acyl-CoA thioesterase"/>
    <property type="match status" value="1"/>
</dbReference>
<dbReference type="PANTHER" id="PTHR31793">
    <property type="entry name" value="4-HYDROXYBENZOYL-COA THIOESTERASE FAMILY MEMBER"/>
    <property type="match status" value="1"/>
</dbReference>
<dbReference type="eggNOG" id="COG0824">
    <property type="taxonomic scope" value="Bacteria"/>
</dbReference>
<gene>
    <name evidence="3" type="ORF">BN1048_01959</name>
</gene>
<dbReference type="RefSeq" id="WP_035810695.1">
    <property type="nucleotide sequence ID" value="NZ_CCSE01000001.1"/>
</dbReference>
<proteinExistence type="inferred from homology"/>
<evidence type="ECO:0000313" key="3">
    <source>
        <dbReference type="EMBL" id="CEA03045.1"/>
    </source>
</evidence>
<evidence type="ECO:0000313" key="4">
    <source>
        <dbReference type="Proteomes" id="UP000044136"/>
    </source>
</evidence>
<dbReference type="InterPro" id="IPR029069">
    <property type="entry name" value="HotDog_dom_sf"/>
</dbReference>
<dbReference type="Proteomes" id="UP000044136">
    <property type="component" value="Unassembled WGS sequence"/>
</dbReference>
<name>A0A078M9N9_9STAP</name>
<dbReference type="PIRSF" id="PIRSF003230">
    <property type="entry name" value="YbgC"/>
    <property type="match status" value="1"/>
</dbReference>
<evidence type="ECO:0000256" key="2">
    <source>
        <dbReference type="ARBA" id="ARBA00022801"/>
    </source>
</evidence>
<dbReference type="Pfam" id="PF13279">
    <property type="entry name" value="4HBT_2"/>
    <property type="match status" value="1"/>
</dbReference>